<evidence type="ECO:0000313" key="4">
    <source>
        <dbReference type="Proteomes" id="UP000184529"/>
    </source>
</evidence>
<dbReference type="RefSeq" id="WP_072868295.1">
    <property type="nucleotide sequence ID" value="NZ_FQZM01000015.1"/>
</dbReference>
<name>A0A1M6F5Y0_9FIRM</name>
<evidence type="ECO:0008006" key="5">
    <source>
        <dbReference type="Google" id="ProtNLM"/>
    </source>
</evidence>
<dbReference type="InterPro" id="IPR024071">
    <property type="entry name" value="S-Me-THD_C_sf"/>
</dbReference>
<dbReference type="Pfam" id="PF06032">
    <property type="entry name" value="S-Me-THD_N"/>
    <property type="match status" value="1"/>
</dbReference>
<protein>
    <recommendedName>
        <fullName evidence="5">DUF917 domain-containing protein</fullName>
    </recommendedName>
</protein>
<accession>A0A1M6F5Y0</accession>
<dbReference type="InterPro" id="IPR027479">
    <property type="entry name" value="S-Me-THD_N_sf"/>
</dbReference>
<dbReference type="InterPro" id="IPR010318">
    <property type="entry name" value="S-Me-THD_N"/>
</dbReference>
<sequence>MTRIDAQTIEDIAIGAALLGTGGGGDPYLGKLMALQAVKECGPVTLISPDEVPDEAVVVPTAMMGAPTVLIEKVPNGEEVFRAFNGLKNYLSKDIFATMPIEAGGVNSMIPIAVAARLGIPLVDCDGMGRAFPELQMVTFHLYGVSATPMVIADEKGNTIILETISNFWTESLARNATVVMGGSVMLSIYPMTGKVLKKAGIKNIVSYSAKIGKVIREARQRGENPAEALLKATGGFELFKGKVVDVLRRTEGGFARGEAKIEGIEEYKGEVLQVKFQNENLVAIRGERVVATVPDLICIVNLETAIPITTEGLRYGNRVLVLGIPCDEKWRTPEGLETVGPRYFGYDLDYVPVEVLAQGGEKQ</sequence>
<dbReference type="Gene3D" id="2.40.390.10">
    <property type="entry name" value="CV3147-like"/>
    <property type="match status" value="1"/>
</dbReference>
<feature type="domain" description="S-Me-THD N-terminal" evidence="1">
    <location>
        <begin position="8"/>
        <end position="163"/>
    </location>
</feature>
<gene>
    <name evidence="3" type="ORF">SAMN02745219_01374</name>
</gene>
<keyword evidence="4" id="KW-1185">Reference proteome</keyword>
<dbReference type="InterPro" id="IPR048350">
    <property type="entry name" value="S-Me-THD-like_C"/>
</dbReference>
<evidence type="ECO:0000259" key="1">
    <source>
        <dbReference type="Pfam" id="PF06032"/>
    </source>
</evidence>
<dbReference type="OrthoDB" id="7441206at2"/>
<organism evidence="3 4">
    <name type="scientific">Desulfofundulus thermosubterraneus DSM 16057</name>
    <dbReference type="NCBI Taxonomy" id="1121432"/>
    <lineage>
        <taxon>Bacteria</taxon>
        <taxon>Bacillati</taxon>
        <taxon>Bacillota</taxon>
        <taxon>Clostridia</taxon>
        <taxon>Eubacteriales</taxon>
        <taxon>Peptococcaceae</taxon>
        <taxon>Desulfofundulus</taxon>
    </lineage>
</organism>
<dbReference type="Proteomes" id="UP000184529">
    <property type="component" value="Unassembled WGS sequence"/>
</dbReference>
<dbReference type="STRING" id="1121432.SAMN02745219_01374"/>
<dbReference type="Gene3D" id="3.40.1610.10">
    <property type="entry name" value="CV3147-like domain"/>
    <property type="match status" value="1"/>
</dbReference>
<reference evidence="4" key="1">
    <citation type="submission" date="2016-11" db="EMBL/GenBank/DDBJ databases">
        <authorList>
            <person name="Varghese N."/>
            <person name="Submissions S."/>
        </authorList>
    </citation>
    <scope>NUCLEOTIDE SEQUENCE [LARGE SCALE GENOMIC DNA]</scope>
    <source>
        <strain evidence="4">DSM 16057</strain>
    </source>
</reference>
<evidence type="ECO:0000313" key="3">
    <source>
        <dbReference type="EMBL" id="SHI93073.1"/>
    </source>
</evidence>
<evidence type="ECO:0000259" key="2">
    <source>
        <dbReference type="Pfam" id="PF20906"/>
    </source>
</evidence>
<dbReference type="AlphaFoldDB" id="A0A1M6F5Y0"/>
<dbReference type="Pfam" id="PF20906">
    <property type="entry name" value="S-Me-THD_C"/>
    <property type="match status" value="1"/>
</dbReference>
<dbReference type="EMBL" id="FQZM01000015">
    <property type="protein sequence ID" value="SHI93073.1"/>
    <property type="molecule type" value="Genomic_DNA"/>
</dbReference>
<proteinExistence type="predicted"/>
<dbReference type="SUPFAM" id="SSF160991">
    <property type="entry name" value="CV3147-like"/>
    <property type="match status" value="1"/>
</dbReference>
<feature type="domain" description="S-Me-THD-like C-terminal" evidence="2">
    <location>
        <begin position="166"/>
        <end position="354"/>
    </location>
</feature>